<dbReference type="GO" id="GO:0045159">
    <property type="term" value="F:myosin II binding"/>
    <property type="evidence" value="ECO:0007669"/>
    <property type="project" value="TreeGrafter"/>
</dbReference>
<protein>
    <submittedName>
        <fullName evidence="2">Uncharacterized protein</fullName>
    </submittedName>
</protein>
<dbReference type="PANTHER" id="PTHR10241:SF25">
    <property type="entry name" value="TOMOSYN, ISOFORM C"/>
    <property type="match status" value="1"/>
</dbReference>
<accession>A0AAV1S197</accession>
<proteinExistence type="predicted"/>
<evidence type="ECO:0000313" key="3">
    <source>
        <dbReference type="Proteomes" id="UP001314170"/>
    </source>
</evidence>
<dbReference type="GO" id="GO:0019905">
    <property type="term" value="F:syntaxin binding"/>
    <property type="evidence" value="ECO:0007669"/>
    <property type="project" value="TreeGrafter"/>
</dbReference>
<keyword evidence="1" id="KW-0175">Coiled coil</keyword>
<dbReference type="AlphaFoldDB" id="A0AAV1S197"/>
<dbReference type="GO" id="GO:0005737">
    <property type="term" value="C:cytoplasm"/>
    <property type="evidence" value="ECO:0007669"/>
    <property type="project" value="TreeGrafter"/>
</dbReference>
<dbReference type="GO" id="GO:0005886">
    <property type="term" value="C:plasma membrane"/>
    <property type="evidence" value="ECO:0007669"/>
    <property type="project" value="TreeGrafter"/>
</dbReference>
<dbReference type="Proteomes" id="UP001314170">
    <property type="component" value="Unassembled WGS sequence"/>
</dbReference>
<dbReference type="PANTHER" id="PTHR10241">
    <property type="entry name" value="LETHAL 2 GIANT LARVAE PROTEIN"/>
    <property type="match status" value="1"/>
</dbReference>
<comment type="caution">
    <text evidence="2">The sequence shown here is derived from an EMBL/GenBank/DDBJ whole genome shotgun (WGS) entry which is preliminary data.</text>
</comment>
<dbReference type="GO" id="GO:0006887">
    <property type="term" value="P:exocytosis"/>
    <property type="evidence" value="ECO:0007669"/>
    <property type="project" value="TreeGrafter"/>
</dbReference>
<gene>
    <name evidence="2" type="ORF">DCAF_LOCUS17549</name>
</gene>
<dbReference type="Gene3D" id="1.20.5.110">
    <property type="match status" value="1"/>
</dbReference>
<evidence type="ECO:0000313" key="2">
    <source>
        <dbReference type="EMBL" id="CAK7343904.1"/>
    </source>
</evidence>
<reference evidence="2 3" key="1">
    <citation type="submission" date="2024-01" db="EMBL/GenBank/DDBJ databases">
        <authorList>
            <person name="Waweru B."/>
        </authorList>
    </citation>
    <scope>NUCLEOTIDE SEQUENCE [LARGE SCALE GENOMIC DNA]</scope>
</reference>
<dbReference type="GO" id="GO:0006893">
    <property type="term" value="P:Golgi to plasma membrane transport"/>
    <property type="evidence" value="ECO:0007669"/>
    <property type="project" value="TreeGrafter"/>
</dbReference>
<keyword evidence="3" id="KW-1185">Reference proteome</keyword>
<dbReference type="GO" id="GO:0005096">
    <property type="term" value="F:GTPase activator activity"/>
    <property type="evidence" value="ECO:0007669"/>
    <property type="project" value="TreeGrafter"/>
</dbReference>
<dbReference type="EMBL" id="CAWUPB010001160">
    <property type="protein sequence ID" value="CAK7343904.1"/>
    <property type="molecule type" value="Genomic_DNA"/>
</dbReference>
<organism evidence="2 3">
    <name type="scientific">Dovyalis caffra</name>
    <dbReference type="NCBI Taxonomy" id="77055"/>
    <lineage>
        <taxon>Eukaryota</taxon>
        <taxon>Viridiplantae</taxon>
        <taxon>Streptophyta</taxon>
        <taxon>Embryophyta</taxon>
        <taxon>Tracheophyta</taxon>
        <taxon>Spermatophyta</taxon>
        <taxon>Magnoliopsida</taxon>
        <taxon>eudicotyledons</taxon>
        <taxon>Gunneridae</taxon>
        <taxon>Pentapetalae</taxon>
        <taxon>rosids</taxon>
        <taxon>fabids</taxon>
        <taxon>Malpighiales</taxon>
        <taxon>Salicaceae</taxon>
        <taxon>Flacourtieae</taxon>
        <taxon>Dovyalis</taxon>
    </lineage>
</organism>
<name>A0AAV1S197_9ROSI</name>
<evidence type="ECO:0000256" key="1">
    <source>
        <dbReference type="SAM" id="Coils"/>
    </source>
</evidence>
<feature type="coiled-coil region" evidence="1">
    <location>
        <begin position="238"/>
        <end position="272"/>
    </location>
</feature>
<dbReference type="CDD" id="cd15873">
    <property type="entry name" value="R-SNARE_STXBP5_6"/>
    <property type="match status" value="2"/>
</dbReference>
<sequence length="281" mass="31776">MSVLRWNFKANMEKMMSCENGLITLAHGCELAFISLFSVENCFRIPESFPCLHDKLLAAAAEAAFDFSSNQKKKQGTKPGILGGIVKGFKGGSQEVVELDIDDIEIDEPSLTKATTSLQGVKHMKREKRSERDQLLGVADDMKPKLRTPEEIMAKYRKAGDASSAAAHARNKLVERQEKLEVRHYEFNITVRMLWDELVNRMSRRTAELQSGAEDFASLANELVKDASSLATSARHKLVERQEKLEKIGNDAEELEGRSEDYASLANELLKKMEKRKWWQI</sequence>